<evidence type="ECO:0000256" key="3">
    <source>
        <dbReference type="ARBA" id="ARBA00022676"/>
    </source>
</evidence>
<keyword evidence="6 8" id="KW-1133">Transmembrane helix</keyword>
<feature type="domain" description="Glycosyltransferase RgtA/B/C/D-like" evidence="9">
    <location>
        <begin position="60"/>
        <end position="211"/>
    </location>
</feature>
<dbReference type="InterPro" id="IPR038731">
    <property type="entry name" value="RgtA/B/C-like"/>
</dbReference>
<reference evidence="10 11" key="1">
    <citation type="submission" date="2017-08" db="EMBL/GenBank/DDBJ databases">
        <title>Complete genome sequence of Mucilaginibacter sp. strain BJC16-A31.</title>
        <authorList>
            <consortium name="Henan University of Science and Technology"/>
            <person name="You X."/>
        </authorList>
    </citation>
    <scope>NUCLEOTIDE SEQUENCE [LARGE SCALE GENOMIC DNA]</scope>
    <source>
        <strain evidence="10 11">BJC16-A31</strain>
    </source>
</reference>
<feature type="transmembrane region" description="Helical" evidence="8">
    <location>
        <begin position="20"/>
        <end position="40"/>
    </location>
</feature>
<evidence type="ECO:0000256" key="4">
    <source>
        <dbReference type="ARBA" id="ARBA00022679"/>
    </source>
</evidence>
<evidence type="ECO:0000256" key="1">
    <source>
        <dbReference type="ARBA" id="ARBA00004651"/>
    </source>
</evidence>
<keyword evidence="5 8" id="KW-0812">Transmembrane</keyword>
<evidence type="ECO:0000256" key="2">
    <source>
        <dbReference type="ARBA" id="ARBA00022475"/>
    </source>
</evidence>
<keyword evidence="7 8" id="KW-0472">Membrane</keyword>
<dbReference type="InterPro" id="IPR050297">
    <property type="entry name" value="LipidA_mod_glycosyltrf_83"/>
</dbReference>
<evidence type="ECO:0000313" key="11">
    <source>
        <dbReference type="Proteomes" id="UP000215002"/>
    </source>
</evidence>
<dbReference type="AlphaFoldDB" id="A0A223P1D4"/>
<keyword evidence="2" id="KW-1003">Cell membrane</keyword>
<evidence type="ECO:0000256" key="5">
    <source>
        <dbReference type="ARBA" id="ARBA00022692"/>
    </source>
</evidence>
<dbReference type="GO" id="GO:0005886">
    <property type="term" value="C:plasma membrane"/>
    <property type="evidence" value="ECO:0007669"/>
    <property type="project" value="UniProtKB-SubCell"/>
</dbReference>
<feature type="transmembrane region" description="Helical" evidence="8">
    <location>
        <begin position="104"/>
        <end position="125"/>
    </location>
</feature>
<protein>
    <recommendedName>
        <fullName evidence="9">Glycosyltransferase RgtA/B/C/D-like domain-containing protein</fullName>
    </recommendedName>
</protein>
<feature type="transmembrane region" description="Helical" evidence="8">
    <location>
        <begin position="269"/>
        <end position="289"/>
    </location>
</feature>
<feature type="transmembrane region" description="Helical" evidence="8">
    <location>
        <begin position="194"/>
        <end position="213"/>
    </location>
</feature>
<accession>A0A223P1D4</accession>
<proteinExistence type="predicted"/>
<evidence type="ECO:0000313" key="10">
    <source>
        <dbReference type="EMBL" id="ASU35922.1"/>
    </source>
</evidence>
<feature type="transmembrane region" description="Helical" evidence="8">
    <location>
        <begin position="154"/>
        <end position="182"/>
    </location>
</feature>
<evidence type="ECO:0000259" key="9">
    <source>
        <dbReference type="Pfam" id="PF13231"/>
    </source>
</evidence>
<sequence>MLYKMPAATLNKSLHSNKLIWYFLLGWTVLNIIQACTLELQGDEAYYWMYSRYLDWGYFDHPPMVALFIRIGDTIVHNEFGLRLITVLTSSLSIYLLWLTLKQYAVDALAFILVTSGLFIFHIYGFTTTPDSPLFFFTVLFYYLYQQYLQNDKWGLAVLLAITVACLLYSKYNGILVVGFTLLANVKMLKRGTFWGIVVLAVALYIPHIIWQANHGYPSINYHLYERSADKYSFLNTFSYLPGQLLMAGPLIGWFLFYKAYTVKIKDAFIRCLLVNCLGTLLFFFISSVKGEVQPQWTFILFAPLVMLVLIHFKQQGGWPKWLLPLALVNVSIIIIVRVIVISGVGFAKTYGHLKSYYGFKNWAHIVKEKAGDNYLVMSEGFQNPSKYNYYTNSLKCFAYDDRFYRVTQFDIWPMEDSIQHKRVYYLSGAPIKDLTKDTIKIEAGKWYGNWVDDVRTYQKVIIATDSLKITTAPGATTNFDLTITNPYHHAISFSDSGYTHPVKLEYCFFKENELIDAKEAKDTYKKISLQPGESVHYTFPVTSPLEKGNFSLLFSLRTEPFIGSKNSRVIKLSVK</sequence>
<dbReference type="GO" id="GO:0009103">
    <property type="term" value="P:lipopolysaccharide biosynthetic process"/>
    <property type="evidence" value="ECO:0007669"/>
    <property type="project" value="UniProtKB-ARBA"/>
</dbReference>
<dbReference type="EMBL" id="CP022743">
    <property type="protein sequence ID" value="ASU35922.1"/>
    <property type="molecule type" value="Genomic_DNA"/>
</dbReference>
<dbReference type="Pfam" id="PF13231">
    <property type="entry name" value="PMT_2"/>
    <property type="match status" value="1"/>
</dbReference>
<gene>
    <name evidence="10" type="ORF">MuYL_4037</name>
</gene>
<keyword evidence="3" id="KW-0328">Glycosyltransferase</keyword>
<feature type="transmembrane region" description="Helical" evidence="8">
    <location>
        <begin position="322"/>
        <end position="348"/>
    </location>
</feature>
<organism evidence="10 11">
    <name type="scientific">Mucilaginibacter xinganensis</name>
    <dbReference type="NCBI Taxonomy" id="1234841"/>
    <lineage>
        <taxon>Bacteria</taxon>
        <taxon>Pseudomonadati</taxon>
        <taxon>Bacteroidota</taxon>
        <taxon>Sphingobacteriia</taxon>
        <taxon>Sphingobacteriales</taxon>
        <taxon>Sphingobacteriaceae</taxon>
        <taxon>Mucilaginibacter</taxon>
    </lineage>
</organism>
<evidence type="ECO:0000256" key="8">
    <source>
        <dbReference type="SAM" id="Phobius"/>
    </source>
</evidence>
<comment type="subcellular location">
    <subcellularLocation>
        <location evidence="1">Cell membrane</location>
        <topology evidence="1">Multi-pass membrane protein</topology>
    </subcellularLocation>
</comment>
<feature type="transmembrane region" description="Helical" evidence="8">
    <location>
        <begin position="233"/>
        <end position="257"/>
    </location>
</feature>
<name>A0A223P1D4_9SPHI</name>
<evidence type="ECO:0000256" key="7">
    <source>
        <dbReference type="ARBA" id="ARBA00023136"/>
    </source>
</evidence>
<dbReference type="Proteomes" id="UP000215002">
    <property type="component" value="Chromosome"/>
</dbReference>
<dbReference type="PANTHER" id="PTHR33908">
    <property type="entry name" value="MANNOSYLTRANSFERASE YKCB-RELATED"/>
    <property type="match status" value="1"/>
</dbReference>
<dbReference type="GO" id="GO:0016763">
    <property type="term" value="F:pentosyltransferase activity"/>
    <property type="evidence" value="ECO:0007669"/>
    <property type="project" value="TreeGrafter"/>
</dbReference>
<dbReference type="KEGG" id="muc:MuYL_4037"/>
<keyword evidence="11" id="KW-1185">Reference proteome</keyword>
<feature type="transmembrane region" description="Helical" evidence="8">
    <location>
        <begin position="295"/>
        <end position="313"/>
    </location>
</feature>
<evidence type="ECO:0000256" key="6">
    <source>
        <dbReference type="ARBA" id="ARBA00022989"/>
    </source>
</evidence>
<keyword evidence="4" id="KW-0808">Transferase</keyword>
<feature type="transmembrane region" description="Helical" evidence="8">
    <location>
        <begin position="80"/>
        <end position="98"/>
    </location>
</feature>
<dbReference type="PANTHER" id="PTHR33908:SF11">
    <property type="entry name" value="MEMBRANE PROTEIN"/>
    <property type="match status" value="1"/>
</dbReference>